<dbReference type="InterPro" id="IPR012495">
    <property type="entry name" value="TadE-like_dom"/>
</dbReference>
<protein>
    <submittedName>
        <fullName evidence="2">Pilus assembly protein</fullName>
    </submittedName>
</protein>
<dbReference type="RefSeq" id="WP_204132763.1">
    <property type="nucleotide sequence ID" value="NZ_JAFDVD010000023.1"/>
</dbReference>
<evidence type="ECO:0000313" key="2">
    <source>
        <dbReference type="EMBL" id="MBM6402295.1"/>
    </source>
</evidence>
<organism evidence="2 3">
    <name type="scientific">Phycicoccus sonneratiae</name>
    <dbReference type="NCBI Taxonomy" id="2807628"/>
    <lineage>
        <taxon>Bacteria</taxon>
        <taxon>Bacillati</taxon>
        <taxon>Actinomycetota</taxon>
        <taxon>Actinomycetes</taxon>
        <taxon>Micrococcales</taxon>
        <taxon>Intrasporangiaceae</taxon>
        <taxon>Phycicoccus</taxon>
    </lineage>
</organism>
<sequence length="137" mass="14309">MRPATGPRRRHQRVPARAERGSTSIQMVLLMPALFAVMFLGMQAALYYHARAIALASAQEGARAAGAQDGTTSAGIAAARDYLSATAGDALSATRVTGYRSTTTATITVRGTPLAVIPAWAPPVVQSATVTVERITQ</sequence>
<gene>
    <name evidence="2" type="ORF">JQN70_18005</name>
</gene>
<comment type="caution">
    <text evidence="2">The sequence shown here is derived from an EMBL/GenBank/DDBJ whole genome shotgun (WGS) entry which is preliminary data.</text>
</comment>
<evidence type="ECO:0000259" key="1">
    <source>
        <dbReference type="Pfam" id="PF07811"/>
    </source>
</evidence>
<feature type="domain" description="TadE-like" evidence="1">
    <location>
        <begin position="21"/>
        <end position="63"/>
    </location>
</feature>
<proteinExistence type="predicted"/>
<keyword evidence="3" id="KW-1185">Reference proteome</keyword>
<name>A0ABS2CR83_9MICO</name>
<evidence type="ECO:0000313" key="3">
    <source>
        <dbReference type="Proteomes" id="UP001430172"/>
    </source>
</evidence>
<reference evidence="2" key="1">
    <citation type="submission" date="2021-02" db="EMBL/GenBank/DDBJ databases">
        <title>Phycicoccus sp. MQZ13P-5T, whole genome shotgun sequence.</title>
        <authorList>
            <person name="Tuo L."/>
        </authorList>
    </citation>
    <scope>NUCLEOTIDE SEQUENCE</scope>
    <source>
        <strain evidence="2">MQZ13P-5</strain>
    </source>
</reference>
<dbReference type="Proteomes" id="UP001430172">
    <property type="component" value="Unassembled WGS sequence"/>
</dbReference>
<dbReference type="EMBL" id="JAFDVD010000023">
    <property type="protein sequence ID" value="MBM6402295.1"/>
    <property type="molecule type" value="Genomic_DNA"/>
</dbReference>
<dbReference type="Pfam" id="PF07811">
    <property type="entry name" value="TadE"/>
    <property type="match status" value="1"/>
</dbReference>
<accession>A0ABS2CR83</accession>